<name>A0A9P5NWU2_GYMJU</name>
<feature type="transmembrane region" description="Helical" evidence="1">
    <location>
        <begin position="27"/>
        <end position="51"/>
    </location>
</feature>
<organism evidence="2 3">
    <name type="scientific">Gymnopilus junonius</name>
    <name type="common">Spectacular rustgill mushroom</name>
    <name type="synonym">Gymnopilus spectabilis subsp. junonius</name>
    <dbReference type="NCBI Taxonomy" id="109634"/>
    <lineage>
        <taxon>Eukaryota</taxon>
        <taxon>Fungi</taxon>
        <taxon>Dikarya</taxon>
        <taxon>Basidiomycota</taxon>
        <taxon>Agaricomycotina</taxon>
        <taxon>Agaricomycetes</taxon>
        <taxon>Agaricomycetidae</taxon>
        <taxon>Agaricales</taxon>
        <taxon>Agaricineae</taxon>
        <taxon>Hymenogastraceae</taxon>
        <taxon>Gymnopilus</taxon>
    </lineage>
</organism>
<keyword evidence="1" id="KW-0472">Membrane</keyword>
<dbReference type="Proteomes" id="UP000724874">
    <property type="component" value="Unassembled WGS sequence"/>
</dbReference>
<comment type="caution">
    <text evidence="2">The sequence shown here is derived from an EMBL/GenBank/DDBJ whole genome shotgun (WGS) entry which is preliminary data.</text>
</comment>
<dbReference type="EMBL" id="JADNYJ010000009">
    <property type="protein sequence ID" value="KAF8909406.1"/>
    <property type="molecule type" value="Genomic_DNA"/>
</dbReference>
<evidence type="ECO:0000256" key="1">
    <source>
        <dbReference type="SAM" id="Phobius"/>
    </source>
</evidence>
<proteinExistence type="predicted"/>
<dbReference type="OrthoDB" id="3225366at2759"/>
<protein>
    <submittedName>
        <fullName evidence="2">Uncharacterized protein</fullName>
    </submittedName>
</protein>
<keyword evidence="1" id="KW-1133">Transmembrane helix</keyword>
<evidence type="ECO:0000313" key="2">
    <source>
        <dbReference type="EMBL" id="KAF8909406.1"/>
    </source>
</evidence>
<keyword evidence="3" id="KW-1185">Reference proteome</keyword>
<keyword evidence="1" id="KW-0812">Transmembrane</keyword>
<accession>A0A9P5NWU2</accession>
<feature type="transmembrane region" description="Helical" evidence="1">
    <location>
        <begin position="71"/>
        <end position="93"/>
    </location>
</feature>
<reference evidence="2" key="1">
    <citation type="submission" date="2020-11" db="EMBL/GenBank/DDBJ databases">
        <authorList>
            <consortium name="DOE Joint Genome Institute"/>
            <person name="Ahrendt S."/>
            <person name="Riley R."/>
            <person name="Andreopoulos W."/>
            <person name="LaButti K."/>
            <person name="Pangilinan J."/>
            <person name="Ruiz-duenas F.J."/>
            <person name="Barrasa J.M."/>
            <person name="Sanchez-Garcia M."/>
            <person name="Camarero S."/>
            <person name="Miyauchi S."/>
            <person name="Serrano A."/>
            <person name="Linde D."/>
            <person name="Babiker R."/>
            <person name="Drula E."/>
            <person name="Ayuso-Fernandez I."/>
            <person name="Pacheco R."/>
            <person name="Padilla G."/>
            <person name="Ferreira P."/>
            <person name="Barriuso J."/>
            <person name="Kellner H."/>
            <person name="Castanera R."/>
            <person name="Alfaro M."/>
            <person name="Ramirez L."/>
            <person name="Pisabarro A.G."/>
            <person name="Kuo A."/>
            <person name="Tritt A."/>
            <person name="Lipzen A."/>
            <person name="He G."/>
            <person name="Yan M."/>
            <person name="Ng V."/>
            <person name="Cullen D."/>
            <person name="Martin F."/>
            <person name="Rosso M.-N."/>
            <person name="Henrissat B."/>
            <person name="Hibbett D."/>
            <person name="Martinez A.T."/>
            <person name="Grigoriev I.V."/>
        </authorList>
    </citation>
    <scope>NUCLEOTIDE SEQUENCE</scope>
    <source>
        <strain evidence="2">AH 44721</strain>
    </source>
</reference>
<feature type="transmembrane region" description="Helical" evidence="1">
    <location>
        <begin position="172"/>
        <end position="194"/>
    </location>
</feature>
<feature type="transmembrane region" description="Helical" evidence="1">
    <location>
        <begin position="136"/>
        <end position="160"/>
    </location>
</feature>
<dbReference type="AlphaFoldDB" id="A0A9P5NWU2"/>
<sequence>MTSRWMLKSTALDFKLPPTVKSIQRGWLYSLQIGVLTSGLFAIIAAILLILKENFNATTSQNISDGKQMALVVMGYVSLFLNISACMSCFILIDRLGELPYHAAQDRQLPKGGTITLQQQGILKLFRIGALWTWVVWHWLICFLIGAWSIFAQLLLYIWIHESKEVRIVLTSLACFCFLPFLAFILAPVINLFANLSSATSDGPRSPSSASPDIESMTSHSQIRSATPTIIAPPLTPVRLAANFRFPSSAPRPLSISMKQNRS</sequence>
<evidence type="ECO:0000313" key="3">
    <source>
        <dbReference type="Proteomes" id="UP000724874"/>
    </source>
</evidence>
<gene>
    <name evidence="2" type="ORF">CPB84DRAFT_1517276</name>
</gene>